<dbReference type="EC" id="2.8.2.-" evidence="9"/>
<evidence type="ECO:0000256" key="1">
    <source>
        <dbReference type="ARBA" id="ARBA00004323"/>
    </source>
</evidence>
<keyword evidence="5" id="KW-1133">Transmembrane helix</keyword>
<keyword evidence="4" id="KW-0812">Transmembrane</keyword>
<dbReference type="PANTHER" id="PTHR12137">
    <property type="entry name" value="CARBOHYDRATE SULFOTRANSFERASE"/>
    <property type="match status" value="1"/>
</dbReference>
<accession>A0ABM1F5G0</accession>
<protein>
    <recommendedName>
        <fullName evidence="9">Carbohydrate sulfotransferase</fullName>
        <ecNumber evidence="9">2.8.2.-</ecNumber>
    </recommendedName>
</protein>
<dbReference type="Proteomes" id="UP000695022">
    <property type="component" value="Unplaced"/>
</dbReference>
<evidence type="ECO:0000256" key="5">
    <source>
        <dbReference type="ARBA" id="ARBA00022989"/>
    </source>
</evidence>
<keyword evidence="7" id="KW-0472">Membrane</keyword>
<evidence type="ECO:0000256" key="4">
    <source>
        <dbReference type="ARBA" id="ARBA00022692"/>
    </source>
</evidence>
<comment type="subcellular location">
    <subcellularLocation>
        <location evidence="1 9">Golgi apparatus membrane</location>
        <topology evidence="1 9">Single-pass type II membrane protein</topology>
    </subcellularLocation>
</comment>
<dbReference type="Pfam" id="PF03567">
    <property type="entry name" value="Sulfotransfer_2"/>
    <property type="match status" value="1"/>
</dbReference>
<evidence type="ECO:0000313" key="10">
    <source>
        <dbReference type="Proteomes" id="UP000695022"/>
    </source>
</evidence>
<dbReference type="GeneID" id="106819579"/>
<dbReference type="InterPro" id="IPR005331">
    <property type="entry name" value="Sulfotransferase"/>
</dbReference>
<sequence>MHSLGDKSASSSIKLEPMEINTYKLLLLPDGRRVATTKQHKTPTTHERPPEYAQRLARIKSVCESNHPIARKLRTQSLEVSRNIIVDDEYKILYCAVGKIACTNWRRVFLSLYDPARFPDPRNITIKSAHTVKLRQLSDYKWDEQVHRLDTYYKFMFARHPFERLASAYRSKFTYDLPYNRQYHRHYGTRIIEYYRPDASPQSLAEGKDVRFDEFLKFLADPESDSVDQNRHWSHVYHACNPCQITYDLVGKMETLERDAAQVIREAGVPSLISFPTREDAKYQNKMASEIVGELMAGVAPSLVQQIYRVYELDFSMFGYEWPIRGT</sequence>
<evidence type="ECO:0000256" key="2">
    <source>
        <dbReference type="ARBA" id="ARBA00006339"/>
    </source>
</evidence>
<keyword evidence="8 9" id="KW-0325">Glycoprotein</keyword>
<dbReference type="InterPro" id="IPR018011">
    <property type="entry name" value="Carb_sulfotrans_8-10"/>
</dbReference>
<keyword evidence="6 9" id="KW-0333">Golgi apparatus</keyword>
<keyword evidence="9" id="KW-0735">Signal-anchor</keyword>
<reference evidence="11" key="1">
    <citation type="submission" date="2025-08" db="UniProtKB">
        <authorList>
            <consortium name="RefSeq"/>
        </authorList>
    </citation>
    <scope>IDENTIFICATION</scope>
</reference>
<evidence type="ECO:0000256" key="7">
    <source>
        <dbReference type="ARBA" id="ARBA00023136"/>
    </source>
</evidence>
<evidence type="ECO:0000256" key="6">
    <source>
        <dbReference type="ARBA" id="ARBA00023034"/>
    </source>
</evidence>
<organism evidence="10 11">
    <name type="scientific">Priapulus caudatus</name>
    <name type="common">Priapulid worm</name>
    <dbReference type="NCBI Taxonomy" id="37621"/>
    <lineage>
        <taxon>Eukaryota</taxon>
        <taxon>Metazoa</taxon>
        <taxon>Ecdysozoa</taxon>
        <taxon>Scalidophora</taxon>
        <taxon>Priapulida</taxon>
        <taxon>Priapulimorpha</taxon>
        <taxon>Priapulimorphida</taxon>
        <taxon>Priapulidae</taxon>
        <taxon>Priapulus</taxon>
    </lineage>
</organism>
<evidence type="ECO:0000256" key="8">
    <source>
        <dbReference type="ARBA" id="ARBA00023180"/>
    </source>
</evidence>
<evidence type="ECO:0000256" key="3">
    <source>
        <dbReference type="ARBA" id="ARBA00022679"/>
    </source>
</evidence>
<dbReference type="PANTHER" id="PTHR12137:SF54">
    <property type="entry name" value="CARBOHYDRATE SULFOTRANSFERASE"/>
    <property type="match status" value="1"/>
</dbReference>
<gene>
    <name evidence="11" type="primary">LOC106819579</name>
</gene>
<proteinExistence type="inferred from homology"/>
<keyword evidence="3 9" id="KW-0808">Transferase</keyword>
<evidence type="ECO:0000313" key="11">
    <source>
        <dbReference type="RefSeq" id="XP_014679681.1"/>
    </source>
</evidence>
<comment type="similarity">
    <text evidence="2 9">Belongs to the sulfotransferase 2 family.</text>
</comment>
<name>A0ABM1F5G0_PRICU</name>
<evidence type="ECO:0000256" key="9">
    <source>
        <dbReference type="RuleBase" id="RU364020"/>
    </source>
</evidence>
<keyword evidence="9" id="KW-0119">Carbohydrate metabolism</keyword>
<keyword evidence="10" id="KW-1185">Reference proteome</keyword>
<dbReference type="RefSeq" id="XP_014679681.1">
    <property type="nucleotide sequence ID" value="XM_014824195.1"/>
</dbReference>